<dbReference type="EC" id="6.3.2.17" evidence="8"/>
<keyword evidence="13 23" id="KW-0067">ATP-binding</keyword>
<dbReference type="UniPathway" id="UPA00077">
    <property type="reaction ID" value="UER00157"/>
</dbReference>
<evidence type="ECO:0000256" key="16">
    <source>
        <dbReference type="ARBA" id="ARBA00030048"/>
    </source>
</evidence>
<dbReference type="NCBIfam" id="TIGR01499">
    <property type="entry name" value="folC"/>
    <property type="match status" value="1"/>
</dbReference>
<dbReference type="PANTHER" id="PTHR11136">
    <property type="entry name" value="FOLYLPOLYGLUTAMATE SYNTHASE-RELATED"/>
    <property type="match status" value="1"/>
</dbReference>
<comment type="catalytic activity">
    <reaction evidence="20">
        <text>10-formyltetrahydrofolyl-(gamma-L-Glu)(n) + L-glutamate + ATP = 10-formyltetrahydrofolyl-(gamma-L-Glu)(n+1) + ADP + phosphate + H(+)</text>
        <dbReference type="Rhea" id="RHEA:51904"/>
        <dbReference type="Rhea" id="RHEA-COMP:13088"/>
        <dbReference type="Rhea" id="RHEA-COMP:14300"/>
        <dbReference type="ChEBI" id="CHEBI:15378"/>
        <dbReference type="ChEBI" id="CHEBI:29985"/>
        <dbReference type="ChEBI" id="CHEBI:30616"/>
        <dbReference type="ChEBI" id="CHEBI:43474"/>
        <dbReference type="ChEBI" id="CHEBI:134413"/>
        <dbReference type="ChEBI" id="CHEBI:456216"/>
        <dbReference type="EC" id="6.3.2.17"/>
    </reaction>
</comment>
<evidence type="ECO:0000256" key="3">
    <source>
        <dbReference type="ARBA" id="ARBA00004799"/>
    </source>
</evidence>
<comment type="pathway">
    <text evidence="3">Cofactor biosynthesis; tetrahydrofolate biosynthesis; 7,8-dihydrofolate from 2-amino-4-hydroxy-6-hydroxymethyl-7,8-dihydropteridine diphosphate and 4-aminobenzoate: step 2/2.</text>
</comment>
<dbReference type="EMBL" id="CP052766">
    <property type="protein sequence ID" value="QJR82914.1"/>
    <property type="molecule type" value="Genomic_DNA"/>
</dbReference>
<dbReference type="NCBIfam" id="NF008101">
    <property type="entry name" value="PRK10846.1"/>
    <property type="match status" value="1"/>
</dbReference>
<keyword evidence="11" id="KW-0479">Metal-binding</keyword>
<dbReference type="InterPro" id="IPR036565">
    <property type="entry name" value="Mur-like_cat_sf"/>
</dbReference>
<dbReference type="GO" id="GO:0046656">
    <property type="term" value="P:folic acid biosynthetic process"/>
    <property type="evidence" value="ECO:0007669"/>
    <property type="project" value="UniProtKB-KW"/>
</dbReference>
<dbReference type="Gene3D" id="3.90.190.20">
    <property type="entry name" value="Mur ligase, C-terminal domain"/>
    <property type="match status" value="1"/>
</dbReference>
<accession>A0A6N3IX50</accession>
<dbReference type="GO" id="GO:0046654">
    <property type="term" value="P:tetrahydrofolate biosynthetic process"/>
    <property type="evidence" value="ECO:0007669"/>
    <property type="project" value="UniProtKB-UniPathway"/>
</dbReference>
<dbReference type="InterPro" id="IPR036615">
    <property type="entry name" value="Mur_ligase_C_dom_sf"/>
</dbReference>
<dbReference type="Pfam" id="PF02875">
    <property type="entry name" value="Mur_ligase_C"/>
    <property type="match status" value="1"/>
</dbReference>
<comment type="pathway">
    <text evidence="4">Cofactor biosynthesis; tetrahydrofolylpolyglutamate biosynthesis.</text>
</comment>
<dbReference type="OrthoDB" id="9809356at2"/>
<comment type="cofactor">
    <cofactor evidence="1">
        <name>Mg(2+)</name>
        <dbReference type="ChEBI" id="CHEBI:18420"/>
    </cofactor>
</comment>
<evidence type="ECO:0000256" key="6">
    <source>
        <dbReference type="ARBA" id="ARBA00011245"/>
    </source>
</evidence>
<evidence type="ECO:0000256" key="9">
    <source>
        <dbReference type="ARBA" id="ARBA00019357"/>
    </source>
</evidence>
<comment type="subunit">
    <text evidence="6">Monomer.</text>
</comment>
<reference evidence="26 27" key="2">
    <citation type="submission" date="2020-04" db="EMBL/GenBank/DDBJ databases">
        <title>Complete genome sequence of Alteromonas pelagimontana 5.12T.</title>
        <authorList>
            <person name="Sinha R.K."/>
            <person name="Krishnan K.P."/>
            <person name="Kurian J.P."/>
        </authorList>
    </citation>
    <scope>NUCLEOTIDE SEQUENCE [LARGE SCALE GENOMIC DNA]</scope>
    <source>
        <strain evidence="26 27">5.12</strain>
    </source>
</reference>
<dbReference type="InterPro" id="IPR004101">
    <property type="entry name" value="Mur_ligase_C"/>
</dbReference>
<evidence type="ECO:0000313" key="27">
    <source>
        <dbReference type="Proteomes" id="UP000219285"/>
    </source>
</evidence>
<dbReference type="AlphaFoldDB" id="A0A6N3IX50"/>
<comment type="function">
    <text evidence="2">Functions in two distinct reactions of the de novo folate biosynthetic pathway. Catalyzes the addition of a glutamate residue to dihydropteroate (7,8-dihydropteroate or H2Pte) to form dihydrofolate (7,8-dihydrofolate monoglutamate or H2Pte-Glu). Also catalyzes successive additions of L-glutamate to tetrahydrofolate or 10-formyltetrahydrofolate or 5,10-methylenetetrahydrofolate, leading to folylpolyglutamate derivatives.</text>
</comment>
<name>A0A6N3IX50_9ALTE</name>
<dbReference type="GO" id="GO:0004326">
    <property type="term" value="F:tetrahydrofolylpolyglutamate synthase activity"/>
    <property type="evidence" value="ECO:0007669"/>
    <property type="project" value="UniProtKB-EC"/>
</dbReference>
<evidence type="ECO:0000256" key="1">
    <source>
        <dbReference type="ARBA" id="ARBA00001946"/>
    </source>
</evidence>
<evidence type="ECO:0000256" key="21">
    <source>
        <dbReference type="ARBA" id="ARBA00049035"/>
    </source>
</evidence>
<proteinExistence type="inferred from homology"/>
<evidence type="ECO:0000256" key="4">
    <source>
        <dbReference type="ARBA" id="ARBA00005150"/>
    </source>
</evidence>
<keyword evidence="14" id="KW-0460">Magnesium</keyword>
<evidence type="ECO:0000259" key="25">
    <source>
        <dbReference type="Pfam" id="PF08245"/>
    </source>
</evidence>
<keyword evidence="15" id="KW-0289">Folate biosynthesis</keyword>
<feature type="domain" description="Mur ligase central" evidence="25">
    <location>
        <begin position="49"/>
        <end position="191"/>
    </location>
</feature>
<dbReference type="Proteomes" id="UP000219285">
    <property type="component" value="Chromosome"/>
</dbReference>
<evidence type="ECO:0000256" key="22">
    <source>
        <dbReference type="ARBA" id="ARBA00049161"/>
    </source>
</evidence>
<reference evidence="27" key="1">
    <citation type="submission" date="2014-12" db="EMBL/GenBank/DDBJ databases">
        <title>Complete genome sequence of a multi-drug resistant Klebsiella pneumoniae.</title>
        <authorList>
            <person name="Hua X."/>
            <person name="Chen Q."/>
            <person name="Li X."/>
            <person name="Feng Y."/>
            <person name="Ruan Z."/>
            <person name="Yu Y."/>
        </authorList>
    </citation>
    <scope>NUCLEOTIDE SEQUENCE [LARGE SCALE GENOMIC DNA]</scope>
    <source>
        <strain evidence="27">5.12</strain>
    </source>
</reference>
<dbReference type="Gene3D" id="3.40.1190.10">
    <property type="entry name" value="Mur-like, catalytic domain"/>
    <property type="match status" value="1"/>
</dbReference>
<feature type="domain" description="Mur ligase C-terminal" evidence="24">
    <location>
        <begin position="283"/>
        <end position="403"/>
    </location>
</feature>
<dbReference type="InterPro" id="IPR018109">
    <property type="entry name" value="Folylpolyglutamate_synth_CS"/>
</dbReference>
<evidence type="ECO:0000256" key="11">
    <source>
        <dbReference type="ARBA" id="ARBA00022723"/>
    </source>
</evidence>
<evidence type="ECO:0000256" key="12">
    <source>
        <dbReference type="ARBA" id="ARBA00022741"/>
    </source>
</evidence>
<comment type="similarity">
    <text evidence="5 23">Belongs to the folylpolyglutamate synthase family.</text>
</comment>
<comment type="catalytic activity">
    <reaction evidence="19">
        <text>(6S)-5,6,7,8-tetrahydrofolyl-(gamma-L-Glu)(n) + L-glutamate + ATP = (6S)-5,6,7,8-tetrahydrofolyl-(gamma-L-Glu)(n+1) + ADP + phosphate + H(+)</text>
        <dbReference type="Rhea" id="RHEA:10580"/>
        <dbReference type="Rhea" id="RHEA-COMP:14738"/>
        <dbReference type="Rhea" id="RHEA-COMP:14740"/>
        <dbReference type="ChEBI" id="CHEBI:15378"/>
        <dbReference type="ChEBI" id="CHEBI:29985"/>
        <dbReference type="ChEBI" id="CHEBI:30616"/>
        <dbReference type="ChEBI" id="CHEBI:43474"/>
        <dbReference type="ChEBI" id="CHEBI:141005"/>
        <dbReference type="ChEBI" id="CHEBI:456216"/>
        <dbReference type="EC" id="6.3.2.17"/>
    </reaction>
</comment>
<dbReference type="EC" id="6.3.2.12" evidence="7"/>
<evidence type="ECO:0000256" key="8">
    <source>
        <dbReference type="ARBA" id="ARBA00013025"/>
    </source>
</evidence>
<evidence type="ECO:0000256" key="7">
    <source>
        <dbReference type="ARBA" id="ARBA00013023"/>
    </source>
</evidence>
<evidence type="ECO:0000256" key="14">
    <source>
        <dbReference type="ARBA" id="ARBA00022842"/>
    </source>
</evidence>
<organism evidence="26 27">
    <name type="scientific">Alteromonas pelagimontana</name>
    <dbReference type="NCBI Taxonomy" id="1858656"/>
    <lineage>
        <taxon>Bacteria</taxon>
        <taxon>Pseudomonadati</taxon>
        <taxon>Pseudomonadota</taxon>
        <taxon>Gammaproteobacteria</taxon>
        <taxon>Alteromonadales</taxon>
        <taxon>Alteromonadaceae</taxon>
        <taxon>Alteromonas/Salinimonas group</taxon>
        <taxon>Alteromonas</taxon>
    </lineage>
</organism>
<evidence type="ECO:0000256" key="5">
    <source>
        <dbReference type="ARBA" id="ARBA00008276"/>
    </source>
</evidence>
<dbReference type="PROSITE" id="PS01012">
    <property type="entry name" value="FOLYLPOLYGLU_SYNT_2"/>
    <property type="match status" value="1"/>
</dbReference>
<sequence length="414" mass="45327">MAPAAKTLAQWLSYLESIHPTTIDMGLERVKQVAQRLTLDFSSTLVITVAGTNGKGTTCRFLEQALLAQGKSVGVYSSPHLLDYRERIRINNELCSEADYCRVFSVIEQAREDISLTYFEFGTLAAMVMMLEASVDVAILEVGLGGRLDATNILDPDIAVITTIGLDHQDWLGDTREQIAVEKAGIMRRGSKAIIGELHPPATLYEEVNRLEAKALWAQRDFSVVETDHGWQWQCGAAILTDLPAPQILKQNISTALATLHALQLMPDEQQLRSLIAETSLPGRRQRLSSAPEVIVDVAHNPQATAAMVEWLTTQSYNNLFCVVGMLKDKALEETLAVFTDVPAQWYLATTAGPRGCAANALKNALPPAHRTRTSCYDSVINAYVSCRDVAKPGDTILVFGSFLTVADVLAFHA</sequence>
<evidence type="ECO:0000256" key="20">
    <source>
        <dbReference type="ARBA" id="ARBA00047808"/>
    </source>
</evidence>
<keyword evidence="27" id="KW-1185">Reference proteome</keyword>
<dbReference type="InterPro" id="IPR013221">
    <property type="entry name" value="Mur_ligase_cen"/>
</dbReference>
<comment type="catalytic activity">
    <reaction evidence="22">
        <text>7,8-dihydropteroate + L-glutamate + ATP = 7,8-dihydrofolate + ADP + phosphate + H(+)</text>
        <dbReference type="Rhea" id="RHEA:23584"/>
        <dbReference type="ChEBI" id="CHEBI:15378"/>
        <dbReference type="ChEBI" id="CHEBI:17839"/>
        <dbReference type="ChEBI" id="CHEBI:29985"/>
        <dbReference type="ChEBI" id="CHEBI:30616"/>
        <dbReference type="ChEBI" id="CHEBI:43474"/>
        <dbReference type="ChEBI" id="CHEBI:57451"/>
        <dbReference type="ChEBI" id="CHEBI:456216"/>
        <dbReference type="EC" id="6.3.2.12"/>
    </reaction>
</comment>
<evidence type="ECO:0000256" key="15">
    <source>
        <dbReference type="ARBA" id="ARBA00022909"/>
    </source>
</evidence>
<evidence type="ECO:0000256" key="10">
    <source>
        <dbReference type="ARBA" id="ARBA00022598"/>
    </source>
</evidence>
<evidence type="ECO:0000256" key="13">
    <source>
        <dbReference type="ARBA" id="ARBA00022840"/>
    </source>
</evidence>
<dbReference type="GO" id="GO:0005524">
    <property type="term" value="F:ATP binding"/>
    <property type="evidence" value="ECO:0007669"/>
    <property type="project" value="UniProtKB-KW"/>
</dbReference>
<evidence type="ECO:0000259" key="24">
    <source>
        <dbReference type="Pfam" id="PF02875"/>
    </source>
</evidence>
<dbReference type="PIRSF" id="PIRSF001563">
    <property type="entry name" value="Folylpolyglu_synth"/>
    <property type="match status" value="1"/>
</dbReference>
<keyword evidence="12 23" id="KW-0547">Nucleotide-binding</keyword>
<dbReference type="GO" id="GO:0046872">
    <property type="term" value="F:metal ion binding"/>
    <property type="evidence" value="ECO:0007669"/>
    <property type="project" value="UniProtKB-KW"/>
</dbReference>
<dbReference type="PANTHER" id="PTHR11136:SF0">
    <property type="entry name" value="DIHYDROFOLATE SYNTHETASE-RELATED"/>
    <property type="match status" value="1"/>
</dbReference>
<gene>
    <name evidence="26" type="primary">folC</name>
    <name evidence="26" type="ORF">CA267_016480</name>
</gene>
<dbReference type="GO" id="GO:0005737">
    <property type="term" value="C:cytoplasm"/>
    <property type="evidence" value="ECO:0007669"/>
    <property type="project" value="TreeGrafter"/>
</dbReference>
<evidence type="ECO:0000313" key="26">
    <source>
        <dbReference type="EMBL" id="QJR82914.1"/>
    </source>
</evidence>
<dbReference type="Pfam" id="PF08245">
    <property type="entry name" value="Mur_ligase_M"/>
    <property type="match status" value="1"/>
</dbReference>
<evidence type="ECO:0000256" key="17">
    <source>
        <dbReference type="ARBA" id="ARBA00030592"/>
    </source>
</evidence>
<evidence type="ECO:0000256" key="18">
    <source>
        <dbReference type="ARBA" id="ARBA00032510"/>
    </source>
</evidence>
<dbReference type="SUPFAM" id="SSF53244">
    <property type="entry name" value="MurD-like peptide ligases, peptide-binding domain"/>
    <property type="match status" value="1"/>
</dbReference>
<evidence type="ECO:0000256" key="2">
    <source>
        <dbReference type="ARBA" id="ARBA00002714"/>
    </source>
</evidence>
<comment type="catalytic activity">
    <reaction evidence="21">
        <text>(6R)-5,10-methylenetetrahydrofolyl-(gamma-L-Glu)(n) + L-glutamate + ATP = (6R)-5,10-methylenetetrahydrofolyl-(gamma-L-Glu)(n+1) + ADP + phosphate + H(+)</text>
        <dbReference type="Rhea" id="RHEA:51912"/>
        <dbReference type="Rhea" id="RHEA-COMP:13257"/>
        <dbReference type="Rhea" id="RHEA-COMP:13258"/>
        <dbReference type="ChEBI" id="CHEBI:15378"/>
        <dbReference type="ChEBI" id="CHEBI:29985"/>
        <dbReference type="ChEBI" id="CHEBI:30616"/>
        <dbReference type="ChEBI" id="CHEBI:43474"/>
        <dbReference type="ChEBI" id="CHEBI:136572"/>
        <dbReference type="ChEBI" id="CHEBI:456216"/>
        <dbReference type="EC" id="6.3.2.17"/>
    </reaction>
</comment>
<dbReference type="GO" id="GO:0008841">
    <property type="term" value="F:dihydrofolate synthase activity"/>
    <property type="evidence" value="ECO:0007669"/>
    <property type="project" value="UniProtKB-EC"/>
</dbReference>
<dbReference type="SUPFAM" id="SSF53623">
    <property type="entry name" value="MurD-like peptide ligases, catalytic domain"/>
    <property type="match status" value="1"/>
</dbReference>
<dbReference type="FunFam" id="3.40.1190.10:FF:000004">
    <property type="entry name" value="Dihydrofolate synthase/folylpolyglutamate synthase"/>
    <property type="match status" value="1"/>
</dbReference>
<keyword evidence="10 23" id="KW-0436">Ligase</keyword>
<dbReference type="KEGG" id="apel:CA267_016480"/>
<evidence type="ECO:0000256" key="23">
    <source>
        <dbReference type="PIRNR" id="PIRNR001563"/>
    </source>
</evidence>
<protein>
    <recommendedName>
        <fullName evidence="9">Dihydrofolate synthase/folylpolyglutamate synthase</fullName>
        <ecNumber evidence="7">6.3.2.12</ecNumber>
        <ecNumber evidence="8">6.3.2.17</ecNumber>
    </recommendedName>
    <alternativeName>
        <fullName evidence="18">Folylpoly-gamma-glutamate synthetase-dihydrofolate synthetase</fullName>
    </alternativeName>
    <alternativeName>
        <fullName evidence="16">Folylpolyglutamate synthetase</fullName>
    </alternativeName>
    <alternativeName>
        <fullName evidence="17">Tetrahydrofolylpolyglutamate synthase</fullName>
    </alternativeName>
</protein>
<dbReference type="InterPro" id="IPR001645">
    <property type="entry name" value="Folylpolyglutamate_synth"/>
</dbReference>
<evidence type="ECO:0000256" key="19">
    <source>
        <dbReference type="ARBA" id="ARBA00047493"/>
    </source>
</evidence>